<dbReference type="Proteomes" id="UP000313849">
    <property type="component" value="Unassembled WGS sequence"/>
</dbReference>
<proteinExistence type="predicted"/>
<keyword evidence="2" id="KW-1185">Reference proteome</keyword>
<gene>
    <name evidence="1" type="ORF">FH969_06380</name>
</gene>
<dbReference type="InterPro" id="IPR029058">
    <property type="entry name" value="AB_hydrolase_fold"/>
</dbReference>
<name>A0A5C5BCB7_9MICO</name>
<evidence type="ECO:0000313" key="2">
    <source>
        <dbReference type="Proteomes" id="UP000313849"/>
    </source>
</evidence>
<protein>
    <recommendedName>
        <fullName evidence="3">Fungal lipase-like domain-containing protein</fullName>
    </recommendedName>
</protein>
<dbReference type="OrthoDB" id="5095936at2"/>
<reference evidence="1 2" key="1">
    <citation type="submission" date="2019-06" db="EMBL/GenBank/DDBJ databases">
        <title>Draft genome sequence of Miniimonas arenae KCTC 19750T isolated from sea sand.</title>
        <authorList>
            <person name="Park S.-J."/>
        </authorList>
    </citation>
    <scope>NUCLEOTIDE SEQUENCE [LARGE SCALE GENOMIC DNA]</scope>
    <source>
        <strain evidence="1 2">KCTC 19750</strain>
    </source>
</reference>
<organism evidence="1 2">
    <name type="scientific">Miniimonas arenae</name>
    <dbReference type="NCBI Taxonomy" id="676201"/>
    <lineage>
        <taxon>Bacteria</taxon>
        <taxon>Bacillati</taxon>
        <taxon>Actinomycetota</taxon>
        <taxon>Actinomycetes</taxon>
        <taxon>Micrococcales</taxon>
        <taxon>Beutenbergiaceae</taxon>
        <taxon>Miniimonas</taxon>
    </lineage>
</organism>
<evidence type="ECO:0000313" key="1">
    <source>
        <dbReference type="EMBL" id="TNU75044.1"/>
    </source>
</evidence>
<dbReference type="SUPFAM" id="SSF53474">
    <property type="entry name" value="alpha/beta-Hydrolases"/>
    <property type="match status" value="1"/>
</dbReference>
<comment type="caution">
    <text evidence="1">The sequence shown here is derived from an EMBL/GenBank/DDBJ whole genome shotgun (WGS) entry which is preliminary data.</text>
</comment>
<evidence type="ECO:0008006" key="3">
    <source>
        <dbReference type="Google" id="ProtNLM"/>
    </source>
</evidence>
<accession>A0A5C5BCB7</accession>
<dbReference type="RefSeq" id="WP_139986524.1">
    <property type="nucleotide sequence ID" value="NZ_VENP01000017.1"/>
</dbReference>
<sequence length="486" mass="49104">MTTGLWVSTDTEEIEGIAAGFDEARRQLDLALLRLRAAAAALRDGGAYPPLVTGAIAAAAIEAARASCEDAVGRVAGRADALRQATRGYDEAESNVLGRLLATPLPGSVVGPFGASPFVLGGAAAGAITGTSVLPGWLAAAFSDSSRMGALGGTLSRVFATPGAAQAEDAVRAVRSAAPGLAAAGPLAGVLDGALGLFSVLDARPNDPVATAEREVPVGPGERSTAPAAAGGVADLADRIGIAYDASGPSDAAVEVQRIDHADGSVSWTVAVPGLQGGVHGAGPDGVPMSWDSTVPAFVGTSTAVDALVISAMASAGIRPGQPVVLAGHSLGGIVATNLALDPAVRERFSVAAVVTYGAPVTHLRAPDVPTMTIQHVEDGVPALSGEVGARPGGPAPGEVIVVRELGSDGERAGLLSEHRIEDYAETARFATESDQPATLAWERDTAGLWAQEGDVVTATTYRGSRAELGAPQNSWLSPIWWPWWL</sequence>
<dbReference type="AlphaFoldDB" id="A0A5C5BCB7"/>
<dbReference type="EMBL" id="VENP01000017">
    <property type="protein sequence ID" value="TNU75044.1"/>
    <property type="molecule type" value="Genomic_DNA"/>
</dbReference>
<dbReference type="Gene3D" id="3.40.50.1820">
    <property type="entry name" value="alpha/beta hydrolase"/>
    <property type="match status" value="1"/>
</dbReference>